<dbReference type="EMBL" id="SNRW01003480">
    <property type="protein sequence ID" value="KAA6389726.1"/>
    <property type="molecule type" value="Genomic_DNA"/>
</dbReference>
<dbReference type="Proteomes" id="UP000324800">
    <property type="component" value="Unassembled WGS sequence"/>
</dbReference>
<evidence type="ECO:0000313" key="1">
    <source>
        <dbReference type="EMBL" id="KAA6389726.1"/>
    </source>
</evidence>
<name>A0A5J4W539_9EUKA</name>
<dbReference type="AlphaFoldDB" id="A0A5J4W539"/>
<gene>
    <name evidence="1" type="ORF">EZS28_014743</name>
</gene>
<comment type="caution">
    <text evidence="1">The sequence shown here is derived from an EMBL/GenBank/DDBJ whole genome shotgun (WGS) entry which is preliminary data.</text>
</comment>
<reference evidence="1 2" key="1">
    <citation type="submission" date="2019-03" db="EMBL/GenBank/DDBJ databases">
        <title>Single cell metagenomics reveals metabolic interactions within the superorganism composed of flagellate Streblomastix strix and complex community of Bacteroidetes bacteria on its surface.</title>
        <authorList>
            <person name="Treitli S.C."/>
            <person name="Kolisko M."/>
            <person name="Husnik F."/>
            <person name="Keeling P."/>
            <person name="Hampl V."/>
        </authorList>
    </citation>
    <scope>NUCLEOTIDE SEQUENCE [LARGE SCALE GENOMIC DNA]</scope>
    <source>
        <strain evidence="1">ST1C</strain>
    </source>
</reference>
<evidence type="ECO:0000313" key="2">
    <source>
        <dbReference type="Proteomes" id="UP000324800"/>
    </source>
</evidence>
<sequence>MLSPDSELLLRLRLPVVGCGEAIFCKVWDVDDCYLSG</sequence>
<feature type="non-terminal residue" evidence="1">
    <location>
        <position position="37"/>
    </location>
</feature>
<protein>
    <submittedName>
        <fullName evidence="1">Uncharacterized protein</fullName>
    </submittedName>
</protein>
<organism evidence="1 2">
    <name type="scientific">Streblomastix strix</name>
    <dbReference type="NCBI Taxonomy" id="222440"/>
    <lineage>
        <taxon>Eukaryota</taxon>
        <taxon>Metamonada</taxon>
        <taxon>Preaxostyla</taxon>
        <taxon>Oxymonadida</taxon>
        <taxon>Streblomastigidae</taxon>
        <taxon>Streblomastix</taxon>
    </lineage>
</organism>
<accession>A0A5J4W539</accession>
<proteinExistence type="predicted"/>